<dbReference type="EMBL" id="LAZR01054071">
    <property type="protein sequence ID" value="KKK79345.1"/>
    <property type="molecule type" value="Genomic_DNA"/>
</dbReference>
<gene>
    <name evidence="1" type="ORF">LCGC14_2834430</name>
</gene>
<name>A0A0F8YZP3_9ZZZZ</name>
<dbReference type="AlphaFoldDB" id="A0A0F8YZP3"/>
<organism evidence="1">
    <name type="scientific">marine sediment metagenome</name>
    <dbReference type="NCBI Taxonomy" id="412755"/>
    <lineage>
        <taxon>unclassified sequences</taxon>
        <taxon>metagenomes</taxon>
        <taxon>ecological metagenomes</taxon>
    </lineage>
</organism>
<accession>A0A0F8YZP3</accession>
<comment type="caution">
    <text evidence="1">The sequence shown here is derived from an EMBL/GenBank/DDBJ whole genome shotgun (WGS) entry which is preliminary data.</text>
</comment>
<reference evidence="1" key="1">
    <citation type="journal article" date="2015" name="Nature">
        <title>Complex archaea that bridge the gap between prokaryotes and eukaryotes.</title>
        <authorList>
            <person name="Spang A."/>
            <person name="Saw J.H."/>
            <person name="Jorgensen S.L."/>
            <person name="Zaremba-Niedzwiedzka K."/>
            <person name="Martijn J."/>
            <person name="Lind A.E."/>
            <person name="van Eijk R."/>
            <person name="Schleper C."/>
            <person name="Guy L."/>
            <person name="Ettema T.J."/>
        </authorList>
    </citation>
    <scope>NUCLEOTIDE SEQUENCE</scope>
</reference>
<proteinExistence type="predicted"/>
<protein>
    <submittedName>
        <fullName evidence="1">Uncharacterized protein</fullName>
    </submittedName>
</protein>
<evidence type="ECO:0000313" key="1">
    <source>
        <dbReference type="EMBL" id="KKK79345.1"/>
    </source>
</evidence>
<sequence length="62" mass="7182">MDAERLMDEVNKKAEARKEYQRNKLRANYQYAKAKGFNSGQASVLSFKSKEVIDKLAKELWG</sequence>